<dbReference type="RefSeq" id="WP_148620925.1">
    <property type="nucleotide sequence ID" value="NZ_CP043043.1"/>
</dbReference>
<feature type="chain" id="PRO_5042894102" evidence="1">
    <location>
        <begin position="21"/>
        <end position="841"/>
    </location>
</feature>
<feature type="signal peptide" evidence="1">
    <location>
        <begin position="1"/>
        <end position="20"/>
    </location>
</feature>
<reference evidence="2 3" key="1">
    <citation type="submission" date="2019-08" db="EMBL/GenBank/DDBJ databases">
        <title>Gluconobacter frateurii HD924 genome.</title>
        <authorList>
            <person name="Liu Y."/>
            <person name="Zhang P."/>
        </authorList>
    </citation>
    <scope>NUCLEOTIDE SEQUENCE [LARGE SCALE GENOMIC DNA]</scope>
    <source>
        <strain evidence="2 3">HD924</strain>
    </source>
</reference>
<dbReference type="AlphaFoldDB" id="A0AAP9ETW4"/>
<evidence type="ECO:0000313" key="3">
    <source>
        <dbReference type="Proteomes" id="UP000323560"/>
    </source>
</evidence>
<dbReference type="EMBL" id="CP043043">
    <property type="protein sequence ID" value="QEH97268.1"/>
    <property type="molecule type" value="Genomic_DNA"/>
</dbReference>
<proteinExistence type="predicted"/>
<accession>A0AAP9ETW4</accession>
<protein>
    <submittedName>
        <fullName evidence="2">Uncharacterized protein</fullName>
    </submittedName>
</protein>
<organism evidence="2 3">
    <name type="scientific">Gluconobacter thailandicus</name>
    <dbReference type="NCBI Taxonomy" id="257438"/>
    <lineage>
        <taxon>Bacteria</taxon>
        <taxon>Pseudomonadati</taxon>
        <taxon>Pseudomonadota</taxon>
        <taxon>Alphaproteobacteria</taxon>
        <taxon>Acetobacterales</taxon>
        <taxon>Acetobacteraceae</taxon>
        <taxon>Gluconobacter</taxon>
    </lineage>
</organism>
<name>A0AAP9ETW4_GLUTH</name>
<dbReference type="Proteomes" id="UP000323560">
    <property type="component" value="Chromosome"/>
</dbReference>
<sequence>MKKMIFLAASAAFVVSGARAADVVPNHIRHPLHAAAVKMLAPKSVVRMGATAATAASSSTPAPTLAPGGLSDANLIAGLSWSALLGDTATYADNSVQQEDIGSTVAGLDSSGSVIAPLNTSGSAWGQAYLGGGYIPAGNGYTARPSFSAGWNNGDPFLYPNTTLVGGHTDHDDGYLKVTGSPWSMSDAGGAITAIYDSIGDQGTARNGAGNSDGVTLYTGTQMTPFRIEAGQQITDGSDSIARTVTFTGSTVTITPALNSAQIRLLKQWMRIYSNYDAPGGNSAGGDYWENWNNQILPTAFFIPNLYYGYINTWVQNSNSTVLNIVSDPFGRVSGWRTEKDTTTITTAPGSNSGDILDANSARPTWTYVTPSVFIGGSSKKFNSNRTVSCHPAGNKDILTRECEADEIDLWGSDIVDTNNPAAVAAEKVLTRQRNVRGITISYGGYQPDDNSYNLHLAGGTSNDIVMEPEWWTTAIQSDAIYVGPMQGPSLDVSNGDTQSVIASFASSTNTGANSFGPFTYVRPMWWMDRFASDGSGTDYQNETVNYGVSVGGLRGSVGTIQEHIAMNPKAYPNGIGLCGYNSCAYVDSHGKFISGGDILTGNGSALYTVDPNGSNAAYEYSDANYQVNIAFNPQSGTSTAYSGAQGAQALHIAGSLVVDQNINTTGNLQVELGKSFGLLDGTGSLLAFQYLADATTTVGPIAHQVVENKNGLPGTYFVDGAFGTGGAAKLASLDVVNSALFEQGSTIPSGKSYAVQSAAGTTYWTADNSGNFIAVQGAPNTGGGFKAATYTLSALPASVASDGTQVWCSDCKLNGITGVAAYWHASASKWTDSQNGTLAN</sequence>
<evidence type="ECO:0000313" key="2">
    <source>
        <dbReference type="EMBL" id="QEH97268.1"/>
    </source>
</evidence>
<evidence type="ECO:0000256" key="1">
    <source>
        <dbReference type="SAM" id="SignalP"/>
    </source>
</evidence>
<keyword evidence="1" id="KW-0732">Signal</keyword>
<gene>
    <name evidence="2" type="ORF">FXF46_14185</name>
</gene>
<dbReference type="KEGG" id="gti:FXF46_14185"/>